<protein>
    <submittedName>
        <fullName evidence="2">Uncharacterized protein</fullName>
    </submittedName>
</protein>
<sequence>MDTPVVTLLLVIVLLLACSAWVLQDARAREASRRPVTATVAGVTIDRAEIWAVLCLLLCVLFIPMYLVARAADG</sequence>
<gene>
    <name evidence="2" type="ORF">BN12_2470005</name>
</gene>
<evidence type="ECO:0000313" key="2">
    <source>
        <dbReference type="EMBL" id="CCH78058.1"/>
    </source>
</evidence>
<dbReference type="AlphaFoldDB" id="A0A077LVU9"/>
<comment type="caution">
    <text evidence="2">The sequence shown here is derived from an EMBL/GenBank/DDBJ whole genome shotgun (WGS) entry which is preliminary data.</text>
</comment>
<keyword evidence="1" id="KW-0472">Membrane</keyword>
<dbReference type="STRING" id="1194083.BN12_2470005"/>
<organism evidence="2 3">
    <name type="scientific">Nostocoides japonicum T1-X7</name>
    <dbReference type="NCBI Taxonomy" id="1194083"/>
    <lineage>
        <taxon>Bacteria</taxon>
        <taxon>Bacillati</taxon>
        <taxon>Actinomycetota</taxon>
        <taxon>Actinomycetes</taxon>
        <taxon>Micrococcales</taxon>
        <taxon>Intrasporangiaceae</taxon>
        <taxon>Nostocoides</taxon>
    </lineage>
</organism>
<proteinExistence type="predicted"/>
<dbReference type="EMBL" id="CAJB01000165">
    <property type="protein sequence ID" value="CCH78058.1"/>
    <property type="molecule type" value="Genomic_DNA"/>
</dbReference>
<name>A0A077LVU9_9MICO</name>
<dbReference type="Proteomes" id="UP000035721">
    <property type="component" value="Unassembled WGS sequence"/>
</dbReference>
<dbReference type="OrthoDB" id="373922at85006"/>
<evidence type="ECO:0000256" key="1">
    <source>
        <dbReference type="SAM" id="Phobius"/>
    </source>
</evidence>
<accession>A0A077LVU9</accession>
<reference evidence="2 3" key="1">
    <citation type="journal article" date="2013" name="ISME J.">
        <title>A metabolic model for members of the genus Tetrasphaera involved in enhanced biological phosphorus removal.</title>
        <authorList>
            <person name="Kristiansen R."/>
            <person name="Nguyen H.T.T."/>
            <person name="Saunders A.M."/>
            <person name="Nielsen J.L."/>
            <person name="Wimmer R."/>
            <person name="Le V.Q."/>
            <person name="McIlroy S.J."/>
            <person name="Petrovski S."/>
            <person name="Seviour R.J."/>
            <person name="Calteau A."/>
            <person name="Nielsen K.L."/>
            <person name="Nielsen P.H."/>
        </authorList>
    </citation>
    <scope>NUCLEOTIDE SEQUENCE [LARGE SCALE GENOMIC DNA]</scope>
    <source>
        <strain evidence="2 3">T1-X7</strain>
    </source>
</reference>
<keyword evidence="3" id="KW-1185">Reference proteome</keyword>
<dbReference type="RefSeq" id="WP_048555003.1">
    <property type="nucleotide sequence ID" value="NZ_HF570958.1"/>
</dbReference>
<keyword evidence="1" id="KW-0812">Transmembrane</keyword>
<feature type="transmembrane region" description="Helical" evidence="1">
    <location>
        <begin position="50"/>
        <end position="69"/>
    </location>
</feature>
<evidence type="ECO:0000313" key="3">
    <source>
        <dbReference type="Proteomes" id="UP000035721"/>
    </source>
</evidence>
<keyword evidence="1" id="KW-1133">Transmembrane helix</keyword>